<feature type="domain" description="BTB" evidence="2">
    <location>
        <begin position="165"/>
        <end position="224"/>
    </location>
</feature>
<evidence type="ECO:0000256" key="1">
    <source>
        <dbReference type="ARBA" id="ARBA00004906"/>
    </source>
</evidence>
<evidence type="ECO:0000313" key="4">
    <source>
        <dbReference type="Proteomes" id="UP000316621"/>
    </source>
</evidence>
<accession>A0A4Y7JFB4</accession>
<dbReference type="EMBL" id="CM010718">
    <property type="protein sequence ID" value="RZC58700.1"/>
    <property type="molecule type" value="Genomic_DNA"/>
</dbReference>
<dbReference type="PROSITE" id="PS50097">
    <property type="entry name" value="BTB"/>
    <property type="match status" value="1"/>
</dbReference>
<proteinExistence type="predicted"/>
<dbReference type="Pfam" id="PF00651">
    <property type="entry name" value="BTB"/>
    <property type="match status" value="1"/>
</dbReference>
<name>A0A4Y7JFB4_PAPSO</name>
<comment type="pathway">
    <text evidence="1">Protein modification; protein ubiquitination.</text>
</comment>
<dbReference type="SUPFAM" id="SSF54695">
    <property type="entry name" value="POZ domain"/>
    <property type="match status" value="1"/>
</dbReference>
<dbReference type="PANTHER" id="PTHR46672">
    <property type="entry name" value="OS08G0495500 PROTEIN-RELATED"/>
    <property type="match status" value="1"/>
</dbReference>
<gene>
    <name evidence="3" type="ORF">C5167_006006</name>
</gene>
<dbReference type="OrthoDB" id="6359816at2759"/>
<dbReference type="SMART" id="SM00225">
    <property type="entry name" value="BTB"/>
    <property type="match status" value="1"/>
</dbReference>
<reference evidence="3 4" key="1">
    <citation type="journal article" date="2018" name="Science">
        <title>The opium poppy genome and morphinan production.</title>
        <authorList>
            <person name="Guo L."/>
            <person name="Winzer T."/>
            <person name="Yang X."/>
            <person name="Li Y."/>
            <person name="Ning Z."/>
            <person name="He Z."/>
            <person name="Teodor R."/>
            <person name="Lu Y."/>
            <person name="Bowser T.A."/>
            <person name="Graham I.A."/>
            <person name="Ye K."/>
        </authorList>
    </citation>
    <scope>NUCLEOTIDE SEQUENCE [LARGE SCALE GENOMIC DNA]</scope>
    <source>
        <strain evidence="4">cv. HN1</strain>
        <tissue evidence="3">Leaves</tissue>
    </source>
</reference>
<dbReference type="PANTHER" id="PTHR46672:SF4">
    <property type="entry name" value="OS08G0495500 PROTEIN"/>
    <property type="match status" value="1"/>
</dbReference>
<dbReference type="InterPro" id="IPR011333">
    <property type="entry name" value="SKP1/BTB/POZ_sf"/>
</dbReference>
<evidence type="ECO:0000259" key="2">
    <source>
        <dbReference type="PROSITE" id="PS50097"/>
    </source>
</evidence>
<dbReference type="AlphaFoldDB" id="A0A4Y7JFB4"/>
<dbReference type="InterPro" id="IPR044714">
    <property type="entry name" value="AtSIBP1-like"/>
</dbReference>
<organism evidence="3 4">
    <name type="scientific">Papaver somniferum</name>
    <name type="common">Opium poppy</name>
    <dbReference type="NCBI Taxonomy" id="3469"/>
    <lineage>
        <taxon>Eukaryota</taxon>
        <taxon>Viridiplantae</taxon>
        <taxon>Streptophyta</taxon>
        <taxon>Embryophyta</taxon>
        <taxon>Tracheophyta</taxon>
        <taxon>Spermatophyta</taxon>
        <taxon>Magnoliopsida</taxon>
        <taxon>Ranunculales</taxon>
        <taxon>Papaveraceae</taxon>
        <taxon>Papaveroideae</taxon>
        <taxon>Papaver</taxon>
    </lineage>
</organism>
<dbReference type="Proteomes" id="UP000316621">
    <property type="component" value="Chromosome 4"/>
</dbReference>
<protein>
    <recommendedName>
        <fullName evidence="2">BTB domain-containing protein</fullName>
    </recommendedName>
</protein>
<dbReference type="STRING" id="3469.A0A4Y7JFB4"/>
<dbReference type="Gramene" id="RZC58700">
    <property type="protein sequence ID" value="RZC58700"/>
    <property type="gene ID" value="C5167_006006"/>
</dbReference>
<dbReference type="CDD" id="cd18186">
    <property type="entry name" value="BTB_POZ_ZBTB_KLHL-like"/>
    <property type="match status" value="1"/>
</dbReference>
<keyword evidence="4" id="KW-1185">Reference proteome</keyword>
<dbReference type="OMA" id="YTDIMIN"/>
<dbReference type="Gene3D" id="3.30.710.10">
    <property type="entry name" value="Potassium Channel Kv1.1, Chain A"/>
    <property type="match status" value="1"/>
</dbReference>
<dbReference type="InterPro" id="IPR000210">
    <property type="entry name" value="BTB/POZ_dom"/>
</dbReference>
<sequence>MKDSAAYRVKTMSRIAQWKIENISSNYAYMKSDPFKLGNWNWHISVEKNRMLFIKLHPEISNVTRDHPPIASFVIRVICYADNRTVLVHPEVTDKQLKKNDDFIWTIDSSFTGKFIVEVEFTDLKTTSPDGGELCSIWGEGFNKKQSDTKALAGLAQMLSENIHTDITINTSDGKLGAHRAVLAARSPVFRSMFSHNLKETELSSVDISDMSMETCQAFLNYIYGSIDDEEFLSNRLALLHAADKYDVSELKESCHDSLVQDINTENVLDRIQIANLYQLPILKGTCMRYLVKFGKIFDIRDEFTDFLICRDRELIADIFHEVLNSWKGF</sequence>
<evidence type="ECO:0000313" key="3">
    <source>
        <dbReference type="EMBL" id="RZC58700.1"/>
    </source>
</evidence>